<dbReference type="EMBL" id="CM055112">
    <property type="protein sequence ID" value="KAJ7518384.1"/>
    <property type="molecule type" value="Genomic_DNA"/>
</dbReference>
<protein>
    <submittedName>
        <fullName evidence="1">Uncharacterized protein</fullName>
    </submittedName>
</protein>
<sequence>MSKLQVMAPAAPRSTLEEMLESLKKIDDQSKDLPPVLPQRPPSKARLPSSLRSRKAVGSLLGALSQDKLVGPSDTAEITNGIDLNRSSRGNGDAYVCVSSVNSEQVNQPLPKPDPVSNITAAEILPVEKTHLNGVPENDEEFFEETKKSKSGLNGAIRDLNSGDGEIEPARDSKTGSAENGASTELETEDLRLDLDDCCQSTDVTLPFDEGGESTPMTSSDAEMESAYEKDPEDFQDDLPFDDSKTASDSVPLPDEGNAKPANALSMTASFKRRKADLFALKKNSRVWFRASEDSWVLGVVQSATDAGSVVCSTDGQVFKGASKKMLPANPEILEGVDDLIQLSYLNEPAVLHNLQYRFDRDTIYTKAGPVLIAINPFKKIPIYGSEFVQAYRNKMKESLGPHVYMTADSAYKAMIRDGANQSIIISGESGAGKTETAKITMQYLAALGGGRGVENEILQTNPILEAFGNAKTLRNDNSSRFGKLIDIHFDTSGRICGAKIQTYLLEKSRVVQQAQGERSYHVFYQLCAGADPSLRVHVNLKAASQYRYLNQSECLVIDNVDDADLFQSMLSAMDVVQISKVDQKNAFCMLAAVLWLGNVTFSICDSENHVVVDDNEAIQSAASLLHCNVKELMAALCTRKIRARHEDIVQKLSYEQASDSRDALAKAIYASLFDWLVDVINKSLESGKHRTGRSISILDIYGFESFKKNSFEQLCINYANERLQQHFNRHLFKLEQEEYTAEGIDWTRVDFVDNQECLDLIERRPLGLISLLDEECTFPRATEETLSMKLNKHLNGNSCFKLERGTIFSIHHYAGEVVYETAGIMEKNRDLLHADLLHLLGSCECSLVNSLAERVRDGFRKSNGMESQKQSVATKFKGQLYKLMQRLEGTSPHFVRCIKSNRFQNANAYDNDLVLQQLRCCGVLEVVRIARSGYPTRYSHHQFASRFGFLIPKSLVLQEDPLTICIAVLHQFSVPPEMYQVGYTKLFFRAGQIGMLEDVRLRTLHGIIGVQKVFRGYKDRKQYRQLQKSTIYMQSLVRGMKARKLYCQLKQRHRAAILIQNHVRGMQAREHYKSMLKCLSATVLIQKFVRGMLARLHYGRFKIEHVAAISIQKHVRSMQAKLRYKSLRQKFLAAVTIQKTWRSFVARRKYQHMCNMIVLIQSVLRGWLARKLFKVEQLEAAKSRSVLLSNGDDFQSNLSNDDVDNGSLFGFHVKMAINPKSAGAECSLVSKDNEGENKPDGLIKILPFELFELKRRASEAEKALQEKEDENAVLLLKLQQYETRWLEYEAKMNSMEEMWQKQMTSLQLSLAAAKRSLANEDPVIHQCKQDENLNARVMASKRASKPLLPQDDESVDWDDATSAGTKTPERTPTHFPDSALDNMSKELDAGRSVVGHLVKEFEHRKQVFNDDSEFLVEVKSGQTEANLSPDEELRKLKQRFDLWKKDFKVRLRETKLILHKLASVETTERTRKKWWGKKTNS</sequence>
<evidence type="ECO:0000313" key="2">
    <source>
        <dbReference type="Proteomes" id="UP001162992"/>
    </source>
</evidence>
<proteinExistence type="predicted"/>
<accession>A0ACC2ALE3</accession>
<gene>
    <name evidence="1" type="ORF">O6H91_21G066400</name>
</gene>
<comment type="caution">
    <text evidence="1">The sequence shown here is derived from an EMBL/GenBank/DDBJ whole genome shotgun (WGS) entry which is preliminary data.</text>
</comment>
<dbReference type="Proteomes" id="UP001162992">
    <property type="component" value="Chromosome 21"/>
</dbReference>
<reference evidence="2" key="1">
    <citation type="journal article" date="2024" name="Proc. Natl. Acad. Sci. U.S.A.">
        <title>Extraordinary preservation of gene collinearity over three hundred million years revealed in homosporous lycophytes.</title>
        <authorList>
            <person name="Li C."/>
            <person name="Wickell D."/>
            <person name="Kuo L.Y."/>
            <person name="Chen X."/>
            <person name="Nie B."/>
            <person name="Liao X."/>
            <person name="Peng D."/>
            <person name="Ji J."/>
            <person name="Jenkins J."/>
            <person name="Williams M."/>
            <person name="Shu S."/>
            <person name="Plott C."/>
            <person name="Barry K."/>
            <person name="Rajasekar S."/>
            <person name="Grimwood J."/>
            <person name="Han X."/>
            <person name="Sun S."/>
            <person name="Hou Z."/>
            <person name="He W."/>
            <person name="Dai G."/>
            <person name="Sun C."/>
            <person name="Schmutz J."/>
            <person name="Leebens-Mack J.H."/>
            <person name="Li F.W."/>
            <person name="Wang L."/>
        </authorList>
    </citation>
    <scope>NUCLEOTIDE SEQUENCE [LARGE SCALE GENOMIC DNA]</scope>
    <source>
        <strain evidence="2">cv. PW_Plant_1</strain>
    </source>
</reference>
<name>A0ACC2ALE3_DIPCM</name>
<keyword evidence="2" id="KW-1185">Reference proteome</keyword>
<evidence type="ECO:0000313" key="1">
    <source>
        <dbReference type="EMBL" id="KAJ7518384.1"/>
    </source>
</evidence>
<organism evidence="1 2">
    <name type="scientific">Diphasiastrum complanatum</name>
    <name type="common">Issler's clubmoss</name>
    <name type="synonym">Lycopodium complanatum</name>
    <dbReference type="NCBI Taxonomy" id="34168"/>
    <lineage>
        <taxon>Eukaryota</taxon>
        <taxon>Viridiplantae</taxon>
        <taxon>Streptophyta</taxon>
        <taxon>Embryophyta</taxon>
        <taxon>Tracheophyta</taxon>
        <taxon>Lycopodiopsida</taxon>
        <taxon>Lycopodiales</taxon>
        <taxon>Lycopodiaceae</taxon>
        <taxon>Lycopodioideae</taxon>
        <taxon>Diphasiastrum</taxon>
    </lineage>
</organism>